<organism evidence="2 3">
    <name type="scientific">Mytilus galloprovincialis</name>
    <name type="common">Mediterranean mussel</name>
    <dbReference type="NCBI Taxonomy" id="29158"/>
    <lineage>
        <taxon>Eukaryota</taxon>
        <taxon>Metazoa</taxon>
        <taxon>Spiralia</taxon>
        <taxon>Lophotrochozoa</taxon>
        <taxon>Mollusca</taxon>
        <taxon>Bivalvia</taxon>
        <taxon>Autobranchia</taxon>
        <taxon>Pteriomorphia</taxon>
        <taxon>Mytilida</taxon>
        <taxon>Mytiloidea</taxon>
        <taxon>Mytilidae</taxon>
        <taxon>Mytilinae</taxon>
        <taxon>Mytilus</taxon>
    </lineage>
</organism>
<proteinExistence type="predicted"/>
<reference evidence="2" key="1">
    <citation type="submission" date="2018-11" db="EMBL/GenBank/DDBJ databases">
        <authorList>
            <person name="Alioto T."/>
            <person name="Alioto T."/>
        </authorList>
    </citation>
    <scope>NUCLEOTIDE SEQUENCE</scope>
</reference>
<evidence type="ECO:0000313" key="2">
    <source>
        <dbReference type="EMBL" id="VDI44025.1"/>
    </source>
</evidence>
<gene>
    <name evidence="2" type="ORF">MGAL_10B073406</name>
</gene>
<name>A0A8B6F3Z9_MYTGA</name>
<sequence>MECVTVKNIGYIDTGDEIYGTTAGCTRGKGFIVSRHLTKCKMYSYADDLNLPLVGELQLESCHPTSQCLSPYIPGECLTATNIGSVYLWSQERKEEMLKPNEHRFSCRDQWRQAIFSSHPRQLLSADCTKVELFDLRKKSNDGVDLFALPSKFLHPNERIRIIKQHSPFLYVIATDYMLILVDERFPGHPLLQWQHLLRNPPQYMSVLADIGKEKQSLISIASQNPMETYCYMFQGGALKTLQGIGSPWQLTRIDDFTKFDEICKTTDKISVEHKYKRDSLLGLQCVPFKDGLVAYQLDVHGDIYYQVFQPTNQNTDKTYAAGPGMNDLVLDEVTIEKGRKWIKGVNKAWDEWNDDETRFVHSSDVTSFFE</sequence>
<dbReference type="PANTHER" id="PTHR15319">
    <property type="entry name" value="TATA BOX-BINDING PROTEIN ASSOCIATED FACTOR RNA POLYMERASE I SUBUNIT C"/>
    <property type="match status" value="1"/>
</dbReference>
<dbReference type="GO" id="GO:0001164">
    <property type="term" value="F:RNA polymerase I core promoter sequence-specific DNA binding"/>
    <property type="evidence" value="ECO:0007669"/>
    <property type="project" value="TreeGrafter"/>
</dbReference>
<feature type="non-terminal residue" evidence="2">
    <location>
        <position position="1"/>
    </location>
</feature>
<comment type="caution">
    <text evidence="2">The sequence shown here is derived from an EMBL/GenBank/DDBJ whole genome shotgun (WGS) entry which is preliminary data.</text>
</comment>
<dbReference type="Pfam" id="PF20641">
    <property type="entry name" value="TAF1C_beta-prop"/>
    <property type="match status" value="1"/>
</dbReference>
<accession>A0A8B6F3Z9</accession>
<dbReference type="PANTHER" id="PTHR15319:SF1">
    <property type="entry name" value="TATA BOX-BINDING PROTEIN-ASSOCIATED FACTOR RNA POLYMERASE I SUBUNIT C"/>
    <property type="match status" value="1"/>
</dbReference>
<dbReference type="Proteomes" id="UP000596742">
    <property type="component" value="Unassembled WGS sequence"/>
</dbReference>
<dbReference type="OrthoDB" id="2382881at2759"/>
<dbReference type="EMBL" id="UYJE01006213">
    <property type="protein sequence ID" value="VDI44025.1"/>
    <property type="molecule type" value="Genomic_DNA"/>
</dbReference>
<feature type="domain" description="TAF1C beta-propeller" evidence="1">
    <location>
        <begin position="65"/>
        <end position="149"/>
    </location>
</feature>
<evidence type="ECO:0000259" key="1">
    <source>
        <dbReference type="Pfam" id="PF20641"/>
    </source>
</evidence>
<dbReference type="GO" id="GO:0001650">
    <property type="term" value="C:fibrillar center"/>
    <property type="evidence" value="ECO:0007669"/>
    <property type="project" value="TreeGrafter"/>
</dbReference>
<dbReference type="InterPro" id="IPR049087">
    <property type="entry name" value="TAF1C_beta-prop"/>
</dbReference>
<keyword evidence="3" id="KW-1185">Reference proteome</keyword>
<dbReference type="AlphaFoldDB" id="A0A8B6F3Z9"/>
<protein>
    <recommendedName>
        <fullName evidence="1">TAF1C beta-propeller domain-containing protein</fullName>
    </recommendedName>
</protein>
<dbReference type="InterPro" id="IPR038801">
    <property type="entry name" value="TAF1C"/>
</dbReference>
<evidence type="ECO:0000313" key="3">
    <source>
        <dbReference type="Proteomes" id="UP000596742"/>
    </source>
</evidence>